<dbReference type="InParanoid" id="U5HHY3"/>
<dbReference type="GO" id="GO:0016020">
    <property type="term" value="C:membrane"/>
    <property type="evidence" value="ECO:0007669"/>
    <property type="project" value="InterPro"/>
</dbReference>
<reference evidence="8" key="4">
    <citation type="submission" date="2015-06" db="UniProtKB">
        <authorList>
            <consortium name="EnsemblFungi"/>
        </authorList>
    </citation>
    <scope>IDENTIFICATION</scope>
</reference>
<dbReference type="PIRSF" id="PIRSF000136">
    <property type="entry name" value="LGO_GLO"/>
    <property type="match status" value="1"/>
</dbReference>
<comment type="pathway">
    <text evidence="1">Cofactor biosynthesis; D-erythroascorbate biosynthesis; dehydro-D-arabinono-1,4-lactone from D-arabinose: step 2/2.</text>
</comment>
<dbReference type="Gene3D" id="3.30.465.10">
    <property type="match status" value="1"/>
</dbReference>
<dbReference type="InterPro" id="IPR010031">
    <property type="entry name" value="FAD_lactone_oxidase-like"/>
</dbReference>
<proteinExistence type="predicted"/>
<dbReference type="InterPro" id="IPR016169">
    <property type="entry name" value="FAD-bd_PCMH_sub2"/>
</dbReference>
<accession>U5HHY3</accession>
<keyword evidence="5" id="KW-0812">Transmembrane</keyword>
<dbReference type="InterPro" id="IPR016167">
    <property type="entry name" value="FAD-bd_PCMH_sub1"/>
</dbReference>
<evidence type="ECO:0000313" key="8">
    <source>
        <dbReference type="EnsemblFungi" id="MVLG_06653T0"/>
    </source>
</evidence>
<dbReference type="OMA" id="YPRFGEF"/>
<dbReference type="EC" id="1.1.3.37" evidence="2"/>
<name>U5HHY3_USTV1</name>
<dbReference type="FunCoup" id="U5HHY3">
    <property type="interactions" value="346"/>
</dbReference>
<evidence type="ECO:0000313" key="7">
    <source>
        <dbReference type="EMBL" id="KDE02816.1"/>
    </source>
</evidence>
<dbReference type="PROSITE" id="PS51387">
    <property type="entry name" value="FAD_PCMH"/>
    <property type="match status" value="1"/>
</dbReference>
<dbReference type="SUPFAM" id="SSF56176">
    <property type="entry name" value="FAD-binding/transporter-associated domain-like"/>
    <property type="match status" value="1"/>
</dbReference>
<dbReference type="InterPro" id="IPR006094">
    <property type="entry name" value="Oxid_FAD_bind_N"/>
</dbReference>
<evidence type="ECO:0000313" key="9">
    <source>
        <dbReference type="Proteomes" id="UP000017200"/>
    </source>
</evidence>
<dbReference type="InterPro" id="IPR007173">
    <property type="entry name" value="ALO_C"/>
</dbReference>
<dbReference type="Gene3D" id="1.10.45.10">
    <property type="entry name" value="Vanillyl-alcohol Oxidase, Chain A, domain 4"/>
    <property type="match status" value="1"/>
</dbReference>
<dbReference type="EnsemblFungi" id="MVLG_06653T0">
    <property type="protein sequence ID" value="MVLG_06653T0"/>
    <property type="gene ID" value="MVLG_06653"/>
</dbReference>
<keyword evidence="5" id="KW-1133">Transmembrane helix</keyword>
<evidence type="ECO:0000256" key="5">
    <source>
        <dbReference type="SAM" id="Phobius"/>
    </source>
</evidence>
<feature type="domain" description="FAD-binding PCMH-type" evidence="6">
    <location>
        <begin position="51"/>
        <end position="223"/>
    </location>
</feature>
<keyword evidence="9" id="KW-1185">Reference proteome</keyword>
<dbReference type="GO" id="GO:0003885">
    <property type="term" value="F:D-arabinono-1,4-lactone oxidase activity"/>
    <property type="evidence" value="ECO:0007669"/>
    <property type="project" value="UniProtKB-EC"/>
</dbReference>
<evidence type="ECO:0000259" key="6">
    <source>
        <dbReference type="PROSITE" id="PS51387"/>
    </source>
</evidence>
<protein>
    <recommendedName>
        <fullName evidence="2">D-arabinono-1,4-lactone oxidase</fullName>
        <ecNumber evidence="2">1.1.3.37</ecNumber>
    </recommendedName>
    <alternativeName>
        <fullName evidence="4">L-galactono-gamma-lactone oxidase</fullName>
    </alternativeName>
</protein>
<dbReference type="Proteomes" id="UP000017200">
    <property type="component" value="Unassembled WGS sequence"/>
</dbReference>
<dbReference type="Gene3D" id="3.30.70.2520">
    <property type="match status" value="1"/>
</dbReference>
<dbReference type="OrthoDB" id="610608at2759"/>
<dbReference type="EMBL" id="GL541780">
    <property type="protein sequence ID" value="KDE02816.1"/>
    <property type="molecule type" value="Genomic_DNA"/>
</dbReference>
<keyword evidence="3" id="KW-0560">Oxidoreductase</keyword>
<evidence type="ECO:0000256" key="1">
    <source>
        <dbReference type="ARBA" id="ARBA00005083"/>
    </source>
</evidence>
<dbReference type="GO" id="GO:0005739">
    <property type="term" value="C:mitochondrion"/>
    <property type="evidence" value="ECO:0007669"/>
    <property type="project" value="TreeGrafter"/>
</dbReference>
<keyword evidence="5" id="KW-0472">Membrane</keyword>
<reference evidence="9" key="1">
    <citation type="submission" date="2010-11" db="EMBL/GenBank/DDBJ databases">
        <title>The genome sequence of Microbotryum violaceum strain p1A1 Lamole.</title>
        <authorList>
            <person name="Cuomo C."/>
            <person name="Perlin M."/>
            <person name="Young S.K."/>
            <person name="Zeng Q."/>
            <person name="Gargeya S."/>
            <person name="Alvarado L."/>
            <person name="Berlin A."/>
            <person name="Chapman S.B."/>
            <person name="Chen Z."/>
            <person name="Freedman E."/>
            <person name="Gellesch M."/>
            <person name="Goldberg J."/>
            <person name="Griggs A."/>
            <person name="Gujja S."/>
            <person name="Heilman E."/>
            <person name="Heiman D."/>
            <person name="Howarth C."/>
            <person name="Mehta T."/>
            <person name="Neiman D."/>
            <person name="Pearson M."/>
            <person name="Roberts A."/>
            <person name="Saif S."/>
            <person name="Shea T."/>
            <person name="Shenoy N."/>
            <person name="Sisk P."/>
            <person name="Stolte C."/>
            <person name="Sykes S."/>
            <person name="White J."/>
            <person name="Yandava C."/>
            <person name="Haas B."/>
            <person name="Nusbaum C."/>
            <person name="Birren B."/>
        </authorList>
    </citation>
    <scope>NUCLEOTIDE SEQUENCE [LARGE SCALE GENOMIC DNA]</scope>
    <source>
        <strain evidence="9">p1A1 Lamole</strain>
    </source>
</reference>
<feature type="transmembrane region" description="Helical" evidence="5">
    <location>
        <begin position="582"/>
        <end position="606"/>
    </location>
</feature>
<dbReference type="UniPathway" id="UPA00771">
    <property type="reaction ID" value="UER00766"/>
</dbReference>
<sequence>MGPISTTNKTASTERASLAHLATLELIKLVAPIRSLPSSSRSIFTNWATTYSCQTLSLFRPRTVDEVRYVVELARREGVELRASGSGHSPSDLVCTEGYIINLDRLDTVLEIDTTNTKFHAEGGIKLSALHPILREHDLAISSLGSISDQTLAGCLSTATHGSGVNYGNLSSCVEFFELVLPTPGAPLVRVSKDHDSDLFYAAACGLGLVGVIVGVCMRCERAFNLEEELWTISFADFVERWQEIAESAEHVRCWWFPQVGQVKVSRLNRTDKTLTALPSRFKTYWFDVVLAKHFHAVVLAIARFFPNILPYHANVMWALVHRPAPLRIADLLRPVWPTVASSYETTTTRPTFILDEKESSHPTVEVAPLPSPPLSDAGEVPLTKNILLPLLTTPTYRVASSVEVFNYDCGFPQYTYEGAVPYFETGKCLESLSTFHLEQLYDPKGLRSHFPIEIRYTAADEVWLSPTYGQRATYIGAIQYRPFNLPVPYKKLFKAFENILLQHGGRPHWAKSHTVGTRGLEKLYPKLGDFLNVRERVDPKGVLLNAYTRRHLLGQVGEEVDFKSLKEWEVRKGGKGGGTHFCVFCGFVVCTFWLFFSSFFFWWYFNMIMI</sequence>
<dbReference type="HOGENOM" id="CLU_003896_4_0_1"/>
<dbReference type="STRING" id="683840.U5HHY3"/>
<evidence type="ECO:0000256" key="2">
    <source>
        <dbReference type="ARBA" id="ARBA00013136"/>
    </source>
</evidence>
<dbReference type="InterPro" id="IPR016166">
    <property type="entry name" value="FAD-bd_PCMH"/>
</dbReference>
<dbReference type="EMBL" id="AEIJ01000847">
    <property type="status" value="NOT_ANNOTATED_CDS"/>
    <property type="molecule type" value="Genomic_DNA"/>
</dbReference>
<evidence type="ECO:0000256" key="3">
    <source>
        <dbReference type="ARBA" id="ARBA00023002"/>
    </source>
</evidence>
<gene>
    <name evidence="7" type="ORF">MVLG_06653</name>
</gene>
<dbReference type="PANTHER" id="PTHR43762:SF1">
    <property type="entry name" value="D-ARABINONO-1,4-LACTONE OXIDASE"/>
    <property type="match status" value="1"/>
</dbReference>
<dbReference type="Pfam" id="PF01565">
    <property type="entry name" value="FAD_binding_4"/>
    <property type="match status" value="1"/>
</dbReference>
<reference evidence="7 9" key="3">
    <citation type="journal article" date="2015" name="BMC Genomics">
        <title>Sex and parasites: genomic and transcriptomic analysis of Microbotryum lychnidis-dioicae, the biotrophic and plant-castrating anther smut fungus.</title>
        <authorList>
            <person name="Perlin M.H."/>
            <person name="Amselem J."/>
            <person name="Fontanillas E."/>
            <person name="Toh S.S."/>
            <person name="Chen Z."/>
            <person name="Goldberg J."/>
            <person name="Duplessis S."/>
            <person name="Henrissat B."/>
            <person name="Young S."/>
            <person name="Zeng Q."/>
            <person name="Aguileta G."/>
            <person name="Petit E."/>
            <person name="Badouin H."/>
            <person name="Andrews J."/>
            <person name="Razeeq D."/>
            <person name="Gabaldon T."/>
            <person name="Quesneville H."/>
            <person name="Giraud T."/>
            <person name="Hood M.E."/>
            <person name="Schultz D.J."/>
            <person name="Cuomo C.A."/>
        </authorList>
    </citation>
    <scope>NUCLEOTIDE SEQUENCE [LARGE SCALE GENOMIC DNA]</scope>
    <source>
        <strain evidence="7">P1A1 Lamole</strain>
        <strain evidence="9">p1A1 Lamole</strain>
    </source>
</reference>
<dbReference type="Pfam" id="PF04030">
    <property type="entry name" value="ALO"/>
    <property type="match status" value="2"/>
</dbReference>
<dbReference type="PANTHER" id="PTHR43762">
    <property type="entry name" value="L-GULONOLACTONE OXIDASE"/>
    <property type="match status" value="1"/>
</dbReference>
<dbReference type="GO" id="GO:0071949">
    <property type="term" value="F:FAD binding"/>
    <property type="evidence" value="ECO:0007669"/>
    <property type="project" value="InterPro"/>
</dbReference>
<dbReference type="AlphaFoldDB" id="U5HHY3"/>
<organism evidence="7">
    <name type="scientific">Microbotryum lychnidis-dioicae (strain p1A1 Lamole / MvSl-1064)</name>
    <name type="common">Anther smut fungus</name>
    <dbReference type="NCBI Taxonomy" id="683840"/>
    <lineage>
        <taxon>Eukaryota</taxon>
        <taxon>Fungi</taxon>
        <taxon>Dikarya</taxon>
        <taxon>Basidiomycota</taxon>
        <taxon>Pucciniomycotina</taxon>
        <taxon>Microbotryomycetes</taxon>
        <taxon>Microbotryales</taxon>
        <taxon>Microbotryaceae</taxon>
        <taxon>Microbotryum</taxon>
    </lineage>
</organism>
<dbReference type="InterPro" id="IPR016171">
    <property type="entry name" value="Vanillyl_alc_oxidase_C-sub2"/>
</dbReference>
<dbReference type="InterPro" id="IPR036318">
    <property type="entry name" value="FAD-bd_PCMH-like_sf"/>
</dbReference>
<evidence type="ECO:0000256" key="4">
    <source>
        <dbReference type="ARBA" id="ARBA00033418"/>
    </source>
</evidence>
<dbReference type="Gene3D" id="3.30.43.10">
    <property type="entry name" value="Uridine Diphospho-n-acetylenolpyruvylglucosamine Reductase, domain 2"/>
    <property type="match status" value="1"/>
</dbReference>
<reference evidence="7" key="2">
    <citation type="submission" date="2010-11" db="EMBL/GenBank/DDBJ databases">
        <authorList>
            <consortium name="The Broad Institute Genome Sequencing Platform"/>
            <person name="Earl A."/>
            <person name="Ward D."/>
            <person name="Feldgarden M."/>
            <person name="Gevers D."/>
            <person name="Butler R."/>
            <person name="Young S.K."/>
            <person name="Zeng Q."/>
            <person name="Gargeya S."/>
            <person name="Fitzgerald M."/>
            <person name="Haas B."/>
            <person name="Abouelleil A."/>
            <person name="Alvarado L."/>
            <person name="Arachchi H.M."/>
            <person name="Berlin A."/>
            <person name="Brown A."/>
            <person name="Chapman S.B."/>
            <person name="Chen Z."/>
            <person name="Dunbar C."/>
            <person name="Freedman E."/>
            <person name="Gearin G."/>
            <person name="Gellesch M."/>
            <person name="Goldberg J."/>
            <person name="Griggs A."/>
            <person name="Gujja S."/>
            <person name="Heilman E."/>
            <person name="Heiman D."/>
            <person name="Howarth C."/>
            <person name="Larson L."/>
            <person name="Lui A."/>
            <person name="MacDonald P.J.P."/>
            <person name="Mehta T."/>
            <person name="Montmayeur A."/>
            <person name="Murphy C."/>
            <person name="Neiman D."/>
            <person name="Pearson M."/>
            <person name="Priest M."/>
            <person name="Roberts A."/>
            <person name="Saif S."/>
            <person name="Shea T."/>
            <person name="Shenoy N."/>
            <person name="Sisk P."/>
            <person name="Stolte C."/>
            <person name="Sykes S."/>
            <person name="White J."/>
            <person name="Yandava C."/>
            <person name="Wortman J."/>
            <person name="Nusbaum C."/>
            <person name="Birren B."/>
        </authorList>
    </citation>
    <scope>NUCLEOTIDE SEQUENCE</scope>
    <source>
        <strain evidence="7">P1A1 Lamole</strain>
    </source>
</reference>